<dbReference type="InterPro" id="IPR000683">
    <property type="entry name" value="Gfo/Idh/MocA-like_OxRdtase_N"/>
</dbReference>
<evidence type="ECO:0000259" key="1">
    <source>
        <dbReference type="Pfam" id="PF01408"/>
    </source>
</evidence>
<dbReference type="AlphaFoldDB" id="A0A2J6PHA7"/>
<dbReference type="Pfam" id="PF01408">
    <property type="entry name" value="GFO_IDH_MocA"/>
    <property type="match status" value="1"/>
</dbReference>
<dbReference type="OrthoDB" id="64915at2759"/>
<dbReference type="GO" id="GO:0005737">
    <property type="term" value="C:cytoplasm"/>
    <property type="evidence" value="ECO:0007669"/>
    <property type="project" value="TreeGrafter"/>
</dbReference>
<evidence type="ECO:0000313" key="4">
    <source>
        <dbReference type="Proteomes" id="UP000235672"/>
    </source>
</evidence>
<dbReference type="GO" id="GO:0000166">
    <property type="term" value="F:nucleotide binding"/>
    <property type="evidence" value="ECO:0007669"/>
    <property type="project" value="InterPro"/>
</dbReference>
<reference evidence="3 4" key="1">
    <citation type="submission" date="2016-05" db="EMBL/GenBank/DDBJ databases">
        <title>A degradative enzymes factory behind the ericoid mycorrhizal symbiosis.</title>
        <authorList>
            <consortium name="DOE Joint Genome Institute"/>
            <person name="Martino E."/>
            <person name="Morin E."/>
            <person name="Grelet G."/>
            <person name="Kuo A."/>
            <person name="Kohler A."/>
            <person name="Daghino S."/>
            <person name="Barry K."/>
            <person name="Choi C."/>
            <person name="Cichocki N."/>
            <person name="Clum A."/>
            <person name="Copeland A."/>
            <person name="Hainaut M."/>
            <person name="Haridas S."/>
            <person name="Labutti K."/>
            <person name="Lindquist E."/>
            <person name="Lipzen A."/>
            <person name="Khouja H.-R."/>
            <person name="Murat C."/>
            <person name="Ohm R."/>
            <person name="Olson A."/>
            <person name="Spatafora J."/>
            <person name="Veneault-Fourrey C."/>
            <person name="Henrissat B."/>
            <person name="Grigoriev I."/>
            <person name="Martin F."/>
            <person name="Perotto S."/>
        </authorList>
    </citation>
    <scope>NUCLEOTIDE SEQUENCE [LARGE SCALE GENOMIC DNA]</scope>
    <source>
        <strain evidence="3 4">UAMH 7357</strain>
    </source>
</reference>
<dbReference type="Proteomes" id="UP000235672">
    <property type="component" value="Unassembled WGS sequence"/>
</dbReference>
<dbReference type="InterPro" id="IPR036291">
    <property type="entry name" value="NAD(P)-bd_dom_sf"/>
</dbReference>
<dbReference type="Gene3D" id="3.30.360.10">
    <property type="entry name" value="Dihydrodipicolinate Reductase, domain 2"/>
    <property type="match status" value="1"/>
</dbReference>
<sequence length="346" mass="37463">MTIGIAILGAGIFAKEEHLPAIQAVKTLSLKAIYSRSEKSAAALADSANVDAYFDDPSTPSKSLDDLLAREDIQAVVVALPILVQPDVIKKALAAGKHVLSEKPIAKDVATAQELIEWHAKKHSDRIWSVAENFRFLEAVQFGADQVGKIGGSVTTFSMKLYGFVDENDKFFKTPWRQVPEYQGGFLLDGGVHFVAGLRHMLASGNEQITHLAAFTSLLQKKLAPVDTVHATMKLTNGNNGTFNVSFGCEFKSGFEIQVVTDKGAVTVTPTSVTTTTKKTSGEKENKVEKFEYSSGVKPEILSFAQSIEAGKGDERATPQQALMDLRILQSLLESGEENGQAKSFL</sequence>
<dbReference type="STRING" id="1745343.A0A2J6PHA7"/>
<dbReference type="GO" id="GO:0006740">
    <property type="term" value="P:NADPH regeneration"/>
    <property type="evidence" value="ECO:0007669"/>
    <property type="project" value="TreeGrafter"/>
</dbReference>
<dbReference type="EMBL" id="KZ613531">
    <property type="protein sequence ID" value="PMD13432.1"/>
    <property type="molecule type" value="Genomic_DNA"/>
</dbReference>
<feature type="domain" description="Gfo/Idh/MocA-like oxidoreductase N-terminal" evidence="1">
    <location>
        <begin position="4"/>
        <end position="123"/>
    </location>
</feature>
<dbReference type="InterPro" id="IPR004104">
    <property type="entry name" value="Gfo/Idh/MocA-like_OxRdtase_C"/>
</dbReference>
<keyword evidence="4" id="KW-1185">Reference proteome</keyword>
<gene>
    <name evidence="3" type="ORF">NA56DRAFT_422318</name>
</gene>
<dbReference type="GO" id="GO:0016491">
    <property type="term" value="F:oxidoreductase activity"/>
    <property type="evidence" value="ECO:0007669"/>
    <property type="project" value="TreeGrafter"/>
</dbReference>
<accession>A0A2J6PHA7</accession>
<dbReference type="PANTHER" id="PTHR42840">
    <property type="entry name" value="NAD(P)-BINDING ROSSMANN-FOLD SUPERFAMILY PROTEIN-RELATED"/>
    <property type="match status" value="1"/>
</dbReference>
<dbReference type="PANTHER" id="PTHR42840:SF5">
    <property type="entry name" value="NAD(P)-BINDING ROSSMANN-FOLD SUPERFAMILY PROTEIN"/>
    <property type="match status" value="1"/>
</dbReference>
<evidence type="ECO:0000313" key="3">
    <source>
        <dbReference type="EMBL" id="PMD13432.1"/>
    </source>
</evidence>
<dbReference type="SUPFAM" id="SSF51735">
    <property type="entry name" value="NAD(P)-binding Rossmann-fold domains"/>
    <property type="match status" value="1"/>
</dbReference>
<organism evidence="3 4">
    <name type="scientific">Hyaloscypha hepaticicola</name>
    <dbReference type="NCBI Taxonomy" id="2082293"/>
    <lineage>
        <taxon>Eukaryota</taxon>
        <taxon>Fungi</taxon>
        <taxon>Dikarya</taxon>
        <taxon>Ascomycota</taxon>
        <taxon>Pezizomycotina</taxon>
        <taxon>Leotiomycetes</taxon>
        <taxon>Helotiales</taxon>
        <taxon>Hyaloscyphaceae</taxon>
        <taxon>Hyaloscypha</taxon>
    </lineage>
</organism>
<feature type="domain" description="Gfo/Idh/MocA-like oxidoreductase C-terminal" evidence="2">
    <location>
        <begin position="152"/>
        <end position="339"/>
    </location>
</feature>
<evidence type="ECO:0000259" key="2">
    <source>
        <dbReference type="Pfam" id="PF02894"/>
    </source>
</evidence>
<dbReference type="Pfam" id="PF02894">
    <property type="entry name" value="GFO_IDH_MocA_C"/>
    <property type="match status" value="1"/>
</dbReference>
<dbReference type="Gene3D" id="3.40.50.720">
    <property type="entry name" value="NAD(P)-binding Rossmann-like Domain"/>
    <property type="match status" value="1"/>
</dbReference>
<dbReference type="SUPFAM" id="SSF55347">
    <property type="entry name" value="Glyceraldehyde-3-phosphate dehydrogenase-like, C-terminal domain"/>
    <property type="match status" value="1"/>
</dbReference>
<protein>
    <submittedName>
        <fullName evidence="3">NAD(P)-binding protein</fullName>
    </submittedName>
</protein>
<name>A0A2J6PHA7_9HELO</name>
<proteinExistence type="predicted"/>